<accession>A0ACC0EJC4</accession>
<organism evidence="1 2">
    <name type="scientific">Puccinia striiformis f. sp. tritici</name>
    <dbReference type="NCBI Taxonomy" id="168172"/>
    <lineage>
        <taxon>Eukaryota</taxon>
        <taxon>Fungi</taxon>
        <taxon>Dikarya</taxon>
        <taxon>Basidiomycota</taxon>
        <taxon>Pucciniomycotina</taxon>
        <taxon>Pucciniomycetes</taxon>
        <taxon>Pucciniales</taxon>
        <taxon>Pucciniaceae</taxon>
        <taxon>Puccinia</taxon>
    </lineage>
</organism>
<reference evidence="1 2" key="3">
    <citation type="journal article" date="2022" name="Microbiol. Spectr.">
        <title>Folding features and dynamics of 3D genome architecture in plant fungal pathogens.</title>
        <authorList>
            <person name="Xia C."/>
        </authorList>
    </citation>
    <scope>NUCLEOTIDE SEQUENCE [LARGE SCALE GENOMIC DNA]</scope>
    <source>
        <strain evidence="1 2">93-210</strain>
    </source>
</reference>
<dbReference type="EMBL" id="CM045869">
    <property type="protein sequence ID" value="KAI7954706.1"/>
    <property type="molecule type" value="Genomic_DNA"/>
</dbReference>
<name>A0ACC0EJC4_9BASI</name>
<evidence type="ECO:0000313" key="1">
    <source>
        <dbReference type="EMBL" id="KAI7954706.1"/>
    </source>
</evidence>
<comment type="caution">
    <text evidence="1">The sequence shown here is derived from an EMBL/GenBank/DDBJ whole genome shotgun (WGS) entry which is preliminary data.</text>
</comment>
<gene>
    <name evidence="1" type="ORF">MJO28_005106</name>
</gene>
<dbReference type="Proteomes" id="UP001060170">
    <property type="component" value="Chromosome 5"/>
</dbReference>
<protein>
    <submittedName>
        <fullName evidence="1">Uncharacterized protein</fullName>
    </submittedName>
</protein>
<keyword evidence="2" id="KW-1185">Reference proteome</keyword>
<sequence>MYHPTQNRKAVEAFPRMCVIFIQDHSKNTINLTIALFSSLEIYLELAPVVLGYPHDWNQDLRRFLGCGGLVWLESQLLLILVMTCGSKYRQNIHFADGQQERGYKLAFWTVWFLKLHHFDVKKYDLQTKNQGTTAHFLMNDLVKAYVTT</sequence>
<evidence type="ECO:0000313" key="2">
    <source>
        <dbReference type="Proteomes" id="UP001060170"/>
    </source>
</evidence>
<proteinExistence type="predicted"/>
<reference evidence="2" key="2">
    <citation type="journal article" date="2018" name="Mol. Plant Microbe Interact.">
        <title>Genome sequence resources for the wheat stripe rust pathogen (Puccinia striiformis f. sp. tritici) and the barley stripe rust pathogen (Puccinia striiformis f. sp. hordei).</title>
        <authorList>
            <person name="Xia C."/>
            <person name="Wang M."/>
            <person name="Yin C."/>
            <person name="Cornejo O.E."/>
            <person name="Hulbert S.H."/>
            <person name="Chen X."/>
        </authorList>
    </citation>
    <scope>NUCLEOTIDE SEQUENCE [LARGE SCALE GENOMIC DNA]</scope>
    <source>
        <strain evidence="2">93-210</strain>
    </source>
</reference>
<reference evidence="2" key="1">
    <citation type="journal article" date="2018" name="BMC Genomics">
        <title>Genomic insights into host adaptation between the wheat stripe rust pathogen (Puccinia striiformis f. sp. tritici) and the barley stripe rust pathogen (Puccinia striiformis f. sp. hordei).</title>
        <authorList>
            <person name="Xia C."/>
            <person name="Wang M."/>
            <person name="Yin C."/>
            <person name="Cornejo O.E."/>
            <person name="Hulbert S.H."/>
            <person name="Chen X."/>
        </authorList>
    </citation>
    <scope>NUCLEOTIDE SEQUENCE [LARGE SCALE GENOMIC DNA]</scope>
    <source>
        <strain evidence="2">93-210</strain>
    </source>
</reference>